<dbReference type="PANTHER" id="PTHR43143">
    <property type="entry name" value="METALLOPHOSPHOESTERASE, CALCINEURIN SUPERFAMILY"/>
    <property type="match status" value="1"/>
</dbReference>
<proteinExistence type="predicted"/>
<feature type="region of interest" description="Disordered" evidence="1">
    <location>
        <begin position="512"/>
        <end position="533"/>
    </location>
</feature>
<dbReference type="SUPFAM" id="SSF56300">
    <property type="entry name" value="Metallo-dependent phosphatases"/>
    <property type="match status" value="1"/>
</dbReference>
<evidence type="ECO:0000313" key="3">
    <source>
        <dbReference type="Proteomes" id="UP000032604"/>
    </source>
</evidence>
<dbReference type="KEGG" id="cmh:VO01_03095"/>
<evidence type="ECO:0000256" key="1">
    <source>
        <dbReference type="SAM" id="MobiDB-lite"/>
    </source>
</evidence>
<protein>
    <submittedName>
        <fullName evidence="2">Tat pathway signal sequence domain protein</fullName>
    </submittedName>
</protein>
<name>A0A0D5CG34_9MICO</name>
<dbReference type="Gene3D" id="2.60.120.200">
    <property type="match status" value="1"/>
</dbReference>
<dbReference type="PROSITE" id="PS51318">
    <property type="entry name" value="TAT"/>
    <property type="match status" value="1"/>
</dbReference>
<dbReference type="InterPro" id="IPR006311">
    <property type="entry name" value="TAT_signal"/>
</dbReference>
<dbReference type="InterPro" id="IPR013320">
    <property type="entry name" value="ConA-like_dom_sf"/>
</dbReference>
<gene>
    <name evidence="2" type="ORF">VO01_03095</name>
</gene>
<dbReference type="PATRIC" id="fig|33014.5.peg.652"/>
<dbReference type="AlphaFoldDB" id="A0A0D5CG34"/>
<dbReference type="InterPro" id="IPR051918">
    <property type="entry name" value="STPP_CPPED1"/>
</dbReference>
<dbReference type="SUPFAM" id="SSF49899">
    <property type="entry name" value="Concanavalin A-like lectins/glucanases"/>
    <property type="match status" value="1"/>
</dbReference>
<dbReference type="PANTHER" id="PTHR43143:SF5">
    <property type="entry name" value="SECRETED PROTEIN"/>
    <property type="match status" value="1"/>
</dbReference>
<reference evidence="2 3" key="1">
    <citation type="journal article" date="2015" name="Genome Announc.">
        <title>Complete Genome Sequence of Clavibacter michiganensis subsp. insidiosus R1-1 Using PacBio Single-Molecule Real-Time Technology.</title>
        <authorList>
            <person name="Lu Y."/>
            <person name="Samac D.A."/>
            <person name="Glazebrook J."/>
            <person name="Ishimaru C.A."/>
        </authorList>
    </citation>
    <scope>NUCLEOTIDE SEQUENCE [LARGE SCALE GENOMIC DNA]</scope>
    <source>
        <strain evidence="2 3">R1-1</strain>
    </source>
</reference>
<dbReference type="EMBL" id="CP011043">
    <property type="protein sequence ID" value="AJW78245.1"/>
    <property type="molecule type" value="Genomic_DNA"/>
</dbReference>
<dbReference type="Pfam" id="PF13385">
    <property type="entry name" value="Laminin_G_3"/>
    <property type="match status" value="1"/>
</dbReference>
<evidence type="ECO:0000313" key="2">
    <source>
        <dbReference type="EMBL" id="AJW78245.1"/>
    </source>
</evidence>
<sequence>MTQDPTTSPSSSALSRRGFLITSGAAGALGVAGLGGALPAAAATASDDALRASAVKTPAPQQGSGARWKPDTASPRFTIAVLPDTQYLFDGASIHPEPLEASLRYVLAERDRHNIVFLAHLGDVTQNGAEKEIQAASAQFTLLDKAGAAWSVLAGNHDVPSSTDDQRGRTPYLDAFGPKRFRKSPSYRGSSPDGYNSFHTFTAGGRDWLVLALDWRTSARGVEWARGVLAAHPTLPVILTAHDIVDSKPDGSAVLDDYGQGLWDSFISQHDQVFLTLNGHYWKPGRTTLRNRAGHDVDLHLVNYQDRYYGGAAMIRLYHVDLERNAIDVETLSPFILGGGLGAGNELADEEAQLSGDVDRFTVSVDFEQRFAGFAPVPARAARPAAQMLVPGTVAYWRFDGHADGSALGTTTRIPDASGRGNDLVVANRAGAAPGSLRFASAHHDDQPGFGSLTLTGGKKSGDHLRTVAGAPLDAATFRQGYTVEAFVRIPADFDGDADGFSAILSRAASAKDAGKTPGDAGDPDEPAATLSVSGSREIQWCVYPTTQQGSLTNWSHELPAATWWHVAVVNDGQHTTMYIDGCPVVRNPSTANRGLAAASPATSWLLGANLYGGKLDHVLPASIGDVRIVERALKPSEFMIA</sequence>
<dbReference type="Gene3D" id="3.60.21.10">
    <property type="match status" value="1"/>
</dbReference>
<accession>A0A0D5CG34</accession>
<dbReference type="HOGENOM" id="CLU_018576_0_0_11"/>
<dbReference type="Proteomes" id="UP000032604">
    <property type="component" value="Chromosome"/>
</dbReference>
<organism evidence="2 3">
    <name type="scientific">Clavibacter michiganensis subsp. insidiosus</name>
    <dbReference type="NCBI Taxonomy" id="33014"/>
    <lineage>
        <taxon>Bacteria</taxon>
        <taxon>Bacillati</taxon>
        <taxon>Actinomycetota</taxon>
        <taxon>Actinomycetes</taxon>
        <taxon>Micrococcales</taxon>
        <taxon>Microbacteriaceae</taxon>
        <taxon>Clavibacter</taxon>
    </lineage>
</organism>
<dbReference type="InterPro" id="IPR029052">
    <property type="entry name" value="Metallo-depent_PP-like"/>
</dbReference>
<dbReference type="RefSeq" id="WP_045526774.1">
    <property type="nucleotide sequence ID" value="NZ_CP011043.1"/>
</dbReference>
<dbReference type="OrthoDB" id="9772095at2"/>